<name>A0A6N3DKF9_FLAPL</name>
<organism evidence="1">
    <name type="scientific">Flavonifractor plautii</name>
    <name type="common">Fusobacterium plautii</name>
    <dbReference type="NCBI Taxonomy" id="292800"/>
    <lineage>
        <taxon>Bacteria</taxon>
        <taxon>Bacillati</taxon>
        <taxon>Bacillota</taxon>
        <taxon>Clostridia</taxon>
        <taxon>Eubacteriales</taxon>
        <taxon>Oscillospiraceae</taxon>
        <taxon>Flavonifractor</taxon>
    </lineage>
</organism>
<dbReference type="RefSeq" id="WP_156621496.1">
    <property type="nucleotide sequence ID" value="NZ_BAABXT010000001.1"/>
</dbReference>
<reference evidence="1" key="1">
    <citation type="submission" date="2019-11" db="EMBL/GenBank/DDBJ databases">
        <authorList>
            <person name="Feng L."/>
        </authorList>
    </citation>
    <scope>NUCLEOTIDE SEQUENCE</scope>
    <source>
        <strain evidence="1">FplautiiLFYP42</strain>
    </source>
</reference>
<sequence length="215" mass="24718">MDEQRIQKQIAIYMTDKKLCEFNDKLKLAPVDYYAHVHAQGEKQEDGSRQRSCIGMVLQDYSNGTGDKTVRVMANLSPEFFAYALSRVSIGVENFDFNEEKIFGEPDSNGLSVVTKTTIKRASYGKNGEPRNYPWFIMVENGRAVKEKTQKGGVHMKKGSYHKERAVFININDYDFFRLMQQTTRYIRAWELTNGPKRIREAQQILAIQDAQQGA</sequence>
<evidence type="ECO:0000313" key="1">
    <source>
        <dbReference type="EMBL" id="VYU27808.1"/>
    </source>
</evidence>
<protein>
    <submittedName>
        <fullName evidence="1">Uncharacterized protein</fullName>
    </submittedName>
</protein>
<gene>
    <name evidence="1" type="ORF">FPLFYP42_01797</name>
</gene>
<proteinExistence type="predicted"/>
<accession>A0A6N3DKF9</accession>
<dbReference type="EMBL" id="CACRUB010000031">
    <property type="protein sequence ID" value="VYU27808.1"/>
    <property type="molecule type" value="Genomic_DNA"/>
</dbReference>
<dbReference type="AlphaFoldDB" id="A0A6N3DKF9"/>